<evidence type="ECO:0000256" key="1">
    <source>
        <dbReference type="SAM" id="Phobius"/>
    </source>
</evidence>
<feature type="transmembrane region" description="Helical" evidence="1">
    <location>
        <begin position="69"/>
        <end position="89"/>
    </location>
</feature>
<sequence length="205" mass="23139">MAKQVVWREHVAVIGVYLLLTVLLTCPLILRFATHVPGDGSDDPALVWNLWWVKQAVVDLHSNPLLCDFMFYPLGIDLTFYTLTILNGFESIPLQPLLGLVTANNVIVFATFVLSAYGAYLLARYLLPRDTHPSAPFIVGLIYAFSSNRLVYASLGQFNILSTQWIPFYVLFLIKSRRKPKALRYSVLAALFLLLNGYTEFTYAS</sequence>
<dbReference type="AlphaFoldDB" id="X0YMP5"/>
<keyword evidence="1" id="KW-0812">Transmembrane</keyword>
<comment type="caution">
    <text evidence="2">The sequence shown here is derived from an EMBL/GenBank/DDBJ whole genome shotgun (WGS) entry which is preliminary data.</text>
</comment>
<accession>X0YMP5</accession>
<feature type="transmembrane region" description="Helical" evidence="1">
    <location>
        <begin position="101"/>
        <end position="123"/>
    </location>
</feature>
<reference evidence="2" key="1">
    <citation type="journal article" date="2014" name="Front. Microbiol.">
        <title>High frequency of phylogenetically diverse reductive dehalogenase-homologous genes in deep subseafloor sedimentary metagenomes.</title>
        <authorList>
            <person name="Kawai M."/>
            <person name="Futagami T."/>
            <person name="Toyoda A."/>
            <person name="Takaki Y."/>
            <person name="Nishi S."/>
            <person name="Hori S."/>
            <person name="Arai W."/>
            <person name="Tsubouchi T."/>
            <person name="Morono Y."/>
            <person name="Uchiyama I."/>
            <person name="Ito T."/>
            <person name="Fujiyama A."/>
            <person name="Inagaki F."/>
            <person name="Takami H."/>
        </authorList>
    </citation>
    <scope>NUCLEOTIDE SEQUENCE</scope>
    <source>
        <strain evidence="2">Expedition CK06-06</strain>
    </source>
</reference>
<dbReference type="EMBL" id="BARS01050588">
    <property type="protein sequence ID" value="GAG49763.1"/>
    <property type="molecule type" value="Genomic_DNA"/>
</dbReference>
<evidence type="ECO:0000313" key="2">
    <source>
        <dbReference type="EMBL" id="GAG49763.1"/>
    </source>
</evidence>
<keyword evidence="1" id="KW-1133">Transmembrane helix</keyword>
<protein>
    <recommendedName>
        <fullName evidence="3">Membrane protein 6-pyruvoyl-tetrahydropterin synthase-related domain-containing protein</fullName>
    </recommendedName>
</protein>
<feature type="non-terminal residue" evidence="2">
    <location>
        <position position="205"/>
    </location>
</feature>
<feature type="transmembrane region" description="Helical" evidence="1">
    <location>
        <begin position="135"/>
        <end position="161"/>
    </location>
</feature>
<feature type="transmembrane region" description="Helical" evidence="1">
    <location>
        <begin position="182"/>
        <end position="199"/>
    </location>
</feature>
<organism evidence="2">
    <name type="scientific">marine sediment metagenome</name>
    <dbReference type="NCBI Taxonomy" id="412755"/>
    <lineage>
        <taxon>unclassified sequences</taxon>
        <taxon>metagenomes</taxon>
        <taxon>ecological metagenomes</taxon>
    </lineage>
</organism>
<proteinExistence type="predicted"/>
<name>X0YMP5_9ZZZZ</name>
<keyword evidence="1" id="KW-0472">Membrane</keyword>
<gene>
    <name evidence="2" type="ORF">S01H1_75491</name>
</gene>
<evidence type="ECO:0008006" key="3">
    <source>
        <dbReference type="Google" id="ProtNLM"/>
    </source>
</evidence>
<feature type="transmembrane region" description="Helical" evidence="1">
    <location>
        <begin position="12"/>
        <end position="33"/>
    </location>
</feature>